<dbReference type="PANTHER" id="PTHR30535">
    <property type="entry name" value="VITAMIN B12-BINDING PROTEIN"/>
    <property type="match status" value="1"/>
</dbReference>
<dbReference type="PANTHER" id="PTHR30535:SF34">
    <property type="entry name" value="MOLYBDATE-BINDING PROTEIN MOLA"/>
    <property type="match status" value="1"/>
</dbReference>
<dbReference type="OrthoDB" id="9812528at2"/>
<keyword evidence="3" id="KW-1185">Reference proteome</keyword>
<dbReference type="InterPro" id="IPR050902">
    <property type="entry name" value="ABC_Transporter_SBP"/>
</dbReference>
<dbReference type="EMBL" id="FQYI01000009">
    <property type="protein sequence ID" value="SHJ11512.1"/>
    <property type="molecule type" value="Genomic_DNA"/>
</dbReference>
<dbReference type="Pfam" id="PF01497">
    <property type="entry name" value="Peripla_BP_2"/>
    <property type="match status" value="1"/>
</dbReference>
<dbReference type="Gene3D" id="3.40.50.1980">
    <property type="entry name" value="Nitrogenase molybdenum iron protein domain"/>
    <property type="match status" value="2"/>
</dbReference>
<sequence length="349" mass="40039">MKIRFFFLFILILLSGCKKKQSEPNNYSLQISENLYFTETDTKLVIHSGKFKTEIKKSDLPLKKIVLLSSSLTGYIVELGGESRVTAIASPEYIYSEKITGMLNSGKIQVVGNEQKYDLEKIIALKPDAVITNYIEIFENSYRILRENGIRIIFLDEYRESDPLIKSAYLKVFGKLFSQEKLADSVFAEVRKNYAIYKNAASKANNKPKIIANEMYGNQWFMPGGKTFAAKYFKDANADYFLKNNDETRSIPLSFEQVFSEGSNAEVWVNAGNHRNKKELLAANPNYARLEVFQRGRVYTIGKRQRAKANDYFESGAVRADLVLRDYVKIFHPELFPNDSLVYMQKISD</sequence>
<dbReference type="STRING" id="1118202.SAMN05443429_10974"/>
<name>A0A1M6GNN5_9FLAO</name>
<organism evidence="2 3">
    <name type="scientific">Cruoricaptor ignavus</name>
    <dbReference type="NCBI Taxonomy" id="1118202"/>
    <lineage>
        <taxon>Bacteria</taxon>
        <taxon>Pseudomonadati</taxon>
        <taxon>Bacteroidota</taxon>
        <taxon>Flavobacteriia</taxon>
        <taxon>Flavobacteriales</taxon>
        <taxon>Weeksellaceae</taxon>
        <taxon>Cruoricaptor</taxon>
    </lineage>
</organism>
<dbReference type="PROSITE" id="PS51257">
    <property type="entry name" value="PROKAR_LIPOPROTEIN"/>
    <property type="match status" value="1"/>
</dbReference>
<dbReference type="InterPro" id="IPR002491">
    <property type="entry name" value="ABC_transptr_periplasmic_BD"/>
</dbReference>
<evidence type="ECO:0000259" key="1">
    <source>
        <dbReference type="PROSITE" id="PS50983"/>
    </source>
</evidence>
<dbReference type="PROSITE" id="PS50983">
    <property type="entry name" value="FE_B12_PBP"/>
    <property type="match status" value="1"/>
</dbReference>
<gene>
    <name evidence="2" type="ORF">SAMN05443429_10974</name>
</gene>
<feature type="domain" description="Fe/B12 periplasmic-binding" evidence="1">
    <location>
        <begin position="64"/>
        <end position="335"/>
    </location>
</feature>
<dbReference type="GO" id="GO:0071281">
    <property type="term" value="P:cellular response to iron ion"/>
    <property type="evidence" value="ECO:0007669"/>
    <property type="project" value="TreeGrafter"/>
</dbReference>
<dbReference type="Proteomes" id="UP000184335">
    <property type="component" value="Unassembled WGS sequence"/>
</dbReference>
<dbReference type="AlphaFoldDB" id="A0A1M6GNN5"/>
<proteinExistence type="predicted"/>
<dbReference type="SUPFAM" id="SSF53807">
    <property type="entry name" value="Helical backbone' metal receptor"/>
    <property type="match status" value="1"/>
</dbReference>
<accession>A0A1M6GNN5</accession>
<reference evidence="2 3" key="1">
    <citation type="submission" date="2016-11" db="EMBL/GenBank/DDBJ databases">
        <authorList>
            <person name="Jaros S."/>
            <person name="Januszkiewicz K."/>
            <person name="Wedrychowicz H."/>
        </authorList>
    </citation>
    <scope>NUCLEOTIDE SEQUENCE [LARGE SCALE GENOMIC DNA]</scope>
    <source>
        <strain evidence="2 3">DSM 25479</strain>
    </source>
</reference>
<protein>
    <submittedName>
        <fullName evidence="2">Iron complex transport system substrate-binding protein</fullName>
    </submittedName>
</protein>
<evidence type="ECO:0000313" key="3">
    <source>
        <dbReference type="Proteomes" id="UP000184335"/>
    </source>
</evidence>
<evidence type="ECO:0000313" key="2">
    <source>
        <dbReference type="EMBL" id="SHJ11512.1"/>
    </source>
</evidence>
<dbReference type="RefSeq" id="WP_073180478.1">
    <property type="nucleotide sequence ID" value="NZ_FQYI01000009.1"/>
</dbReference>